<dbReference type="EMBL" id="CP002353">
    <property type="protein sequence ID" value="ADV61234.1"/>
    <property type="molecule type" value="Genomic_DNA"/>
</dbReference>
<evidence type="ECO:0000256" key="4">
    <source>
        <dbReference type="ARBA" id="ARBA00022605"/>
    </source>
</evidence>
<keyword evidence="11" id="KW-0479">Metal-binding</keyword>
<dbReference type="Proteomes" id="UP000008631">
    <property type="component" value="Chromosome"/>
</dbReference>
<evidence type="ECO:0000256" key="7">
    <source>
        <dbReference type="ARBA" id="ARBA00022777"/>
    </source>
</evidence>
<keyword evidence="6 11" id="KW-0547">Nucleotide-binding</keyword>
<dbReference type="HOGENOM" id="CLU_057607_4_3_0"/>
<evidence type="ECO:0000256" key="12">
    <source>
        <dbReference type="SAM" id="MobiDB-lite"/>
    </source>
</evidence>
<dbReference type="SUPFAM" id="SSF52540">
    <property type="entry name" value="P-loop containing nucleoside triphosphate hydrolases"/>
    <property type="match status" value="1"/>
</dbReference>
<dbReference type="KEGG" id="ipa:Isop_0642"/>
<comment type="similarity">
    <text evidence="2 11">Belongs to the shikimate kinase family.</text>
</comment>
<accession>E8R0P9</accession>
<keyword evidence="9 11" id="KW-0057">Aromatic amino acid biosynthesis</keyword>
<dbReference type="GO" id="GO:0005829">
    <property type="term" value="C:cytosol"/>
    <property type="evidence" value="ECO:0007669"/>
    <property type="project" value="TreeGrafter"/>
</dbReference>
<dbReference type="CDD" id="cd00464">
    <property type="entry name" value="SK"/>
    <property type="match status" value="1"/>
</dbReference>
<keyword evidence="11" id="KW-0460">Magnesium</keyword>
<dbReference type="EC" id="2.7.1.71" evidence="3 11"/>
<dbReference type="FunCoup" id="E8R0P9">
    <property type="interactions" value="468"/>
</dbReference>
<sequence>MSAWPSARTEGIHAGGFGRHVALIGYRAVGKSTIGALVARRARWAFVDADHEIERRAGRSIAEIFANDGETVFRDWEAQVIAEILAGTHPVVLATGGGAILRAETRALLRQRAFVIWLTADPTELRRRLALSLERGRSGHRPALTSAGLLEEIEPILAARAPLYRAAAHAEIAGLNRSVTEVAADVYRLARSCFEVTCPLPAAGESPPLLPEDPSGTATAVQQAAVDMESPSRRSS</sequence>
<evidence type="ECO:0000256" key="3">
    <source>
        <dbReference type="ARBA" id="ARBA00012154"/>
    </source>
</evidence>
<feature type="binding site" evidence="11">
    <location>
        <position position="160"/>
    </location>
    <ligand>
        <name>substrate</name>
    </ligand>
</feature>
<feature type="binding site" evidence="11">
    <location>
        <position position="97"/>
    </location>
    <ligand>
        <name>substrate</name>
    </ligand>
</feature>
<organism evidence="13 14">
    <name type="scientific">Isosphaera pallida (strain ATCC 43644 / DSM 9630 / IS1B)</name>
    <dbReference type="NCBI Taxonomy" id="575540"/>
    <lineage>
        <taxon>Bacteria</taxon>
        <taxon>Pseudomonadati</taxon>
        <taxon>Planctomycetota</taxon>
        <taxon>Planctomycetia</taxon>
        <taxon>Isosphaerales</taxon>
        <taxon>Isosphaeraceae</taxon>
        <taxon>Isosphaera</taxon>
    </lineage>
</organism>
<keyword evidence="4 11" id="KW-0028">Amino-acid biosynthesis</keyword>
<evidence type="ECO:0000313" key="13">
    <source>
        <dbReference type="EMBL" id="ADV61234.1"/>
    </source>
</evidence>
<dbReference type="GO" id="GO:0000287">
    <property type="term" value="F:magnesium ion binding"/>
    <property type="evidence" value="ECO:0007669"/>
    <property type="project" value="UniProtKB-UniRule"/>
</dbReference>
<evidence type="ECO:0000256" key="11">
    <source>
        <dbReference type="HAMAP-Rule" id="MF_00109"/>
    </source>
</evidence>
<keyword evidence="8 11" id="KW-0067">ATP-binding</keyword>
<feature type="binding site" evidence="11">
    <location>
        <position position="177"/>
    </location>
    <ligand>
        <name>ATP</name>
        <dbReference type="ChEBI" id="CHEBI:30616"/>
    </ligand>
</feature>
<dbReference type="GO" id="GO:0009423">
    <property type="term" value="P:chorismate biosynthetic process"/>
    <property type="evidence" value="ECO:0007669"/>
    <property type="project" value="UniProtKB-UniRule"/>
</dbReference>
<dbReference type="PANTHER" id="PTHR21087:SF16">
    <property type="entry name" value="SHIKIMATE KINASE 1, CHLOROPLASTIC"/>
    <property type="match status" value="1"/>
</dbReference>
<dbReference type="InParanoid" id="E8R0P9"/>
<keyword evidence="14" id="KW-1185">Reference proteome</keyword>
<evidence type="ECO:0000256" key="1">
    <source>
        <dbReference type="ARBA" id="ARBA00004842"/>
    </source>
</evidence>
<feature type="binding site" evidence="11">
    <location>
        <position position="32"/>
    </location>
    <ligand>
        <name>Mg(2+)</name>
        <dbReference type="ChEBI" id="CHEBI:18420"/>
    </ligand>
</feature>
<keyword evidence="11" id="KW-0963">Cytoplasm</keyword>
<dbReference type="PROSITE" id="PS01128">
    <property type="entry name" value="SHIKIMATE_KINASE"/>
    <property type="match status" value="1"/>
</dbReference>
<evidence type="ECO:0000256" key="6">
    <source>
        <dbReference type="ARBA" id="ARBA00022741"/>
    </source>
</evidence>
<evidence type="ECO:0000256" key="10">
    <source>
        <dbReference type="ARBA" id="ARBA00048567"/>
    </source>
</evidence>
<dbReference type="Pfam" id="PF01202">
    <property type="entry name" value="SKI"/>
    <property type="match status" value="1"/>
</dbReference>
<name>E8R0P9_ISOPI</name>
<dbReference type="GO" id="GO:0008652">
    <property type="term" value="P:amino acid biosynthetic process"/>
    <property type="evidence" value="ECO:0007669"/>
    <property type="project" value="UniProtKB-KW"/>
</dbReference>
<dbReference type="InterPro" id="IPR023000">
    <property type="entry name" value="Shikimate_kinase_CS"/>
</dbReference>
<comment type="pathway">
    <text evidence="1 11">Metabolic intermediate biosynthesis; chorismate biosynthesis; chorismate from D-erythrose 4-phosphate and phosphoenolpyruvate: step 5/7.</text>
</comment>
<feature type="binding site" evidence="11">
    <location>
        <position position="141"/>
    </location>
    <ligand>
        <name>ATP</name>
        <dbReference type="ChEBI" id="CHEBI:30616"/>
    </ligand>
</feature>
<dbReference type="PRINTS" id="PR01100">
    <property type="entry name" value="SHIKIMTKNASE"/>
</dbReference>
<keyword evidence="7 11" id="KW-0418">Kinase</keyword>
<dbReference type="GO" id="GO:0004765">
    <property type="term" value="F:shikimate kinase activity"/>
    <property type="evidence" value="ECO:0007669"/>
    <property type="project" value="UniProtKB-UniRule"/>
</dbReference>
<evidence type="ECO:0000256" key="9">
    <source>
        <dbReference type="ARBA" id="ARBA00023141"/>
    </source>
</evidence>
<dbReference type="GO" id="GO:0009073">
    <property type="term" value="P:aromatic amino acid family biosynthetic process"/>
    <property type="evidence" value="ECO:0007669"/>
    <property type="project" value="UniProtKB-KW"/>
</dbReference>
<comment type="subunit">
    <text evidence="11">Monomer.</text>
</comment>
<comment type="catalytic activity">
    <reaction evidence="10 11">
        <text>shikimate + ATP = 3-phosphoshikimate + ADP + H(+)</text>
        <dbReference type="Rhea" id="RHEA:13121"/>
        <dbReference type="ChEBI" id="CHEBI:15378"/>
        <dbReference type="ChEBI" id="CHEBI:30616"/>
        <dbReference type="ChEBI" id="CHEBI:36208"/>
        <dbReference type="ChEBI" id="CHEBI:145989"/>
        <dbReference type="ChEBI" id="CHEBI:456216"/>
        <dbReference type="EC" id="2.7.1.71"/>
    </reaction>
</comment>
<evidence type="ECO:0000256" key="2">
    <source>
        <dbReference type="ARBA" id="ARBA00006997"/>
    </source>
</evidence>
<comment type="cofactor">
    <cofactor evidence="11">
        <name>Mg(2+)</name>
        <dbReference type="ChEBI" id="CHEBI:18420"/>
    </cofactor>
    <text evidence="11">Binds 1 Mg(2+) ion per subunit.</text>
</comment>
<dbReference type="AlphaFoldDB" id="E8R0P9"/>
<feature type="binding site" evidence="11">
    <location>
        <begin position="28"/>
        <end position="33"/>
    </location>
    <ligand>
        <name>ATP</name>
        <dbReference type="ChEBI" id="CHEBI:30616"/>
    </ligand>
</feature>
<keyword evidence="5 11" id="KW-0808">Transferase</keyword>
<dbReference type="OrthoDB" id="9800332at2"/>
<dbReference type="InterPro" id="IPR027417">
    <property type="entry name" value="P-loop_NTPase"/>
</dbReference>
<dbReference type="Gene3D" id="3.40.50.300">
    <property type="entry name" value="P-loop containing nucleotide triphosphate hydrolases"/>
    <property type="match status" value="1"/>
</dbReference>
<dbReference type="UniPathway" id="UPA00053">
    <property type="reaction ID" value="UER00088"/>
</dbReference>
<gene>
    <name evidence="11" type="primary">aroK</name>
    <name evidence="13" type="ordered locus">Isop_0642</name>
</gene>
<reference evidence="13 14" key="1">
    <citation type="journal article" date="2011" name="Stand. Genomic Sci.">
        <title>Complete genome sequence of Isosphaera pallida type strain (IS1B).</title>
        <authorList>
            <consortium name="US DOE Joint Genome Institute (JGI-PGF)"/>
            <person name="Goker M."/>
            <person name="Cleland D."/>
            <person name="Saunders E."/>
            <person name="Lapidus A."/>
            <person name="Nolan M."/>
            <person name="Lucas S."/>
            <person name="Hammon N."/>
            <person name="Deshpande S."/>
            <person name="Cheng J.F."/>
            <person name="Tapia R."/>
            <person name="Han C."/>
            <person name="Goodwin L."/>
            <person name="Pitluck S."/>
            <person name="Liolios K."/>
            <person name="Pagani I."/>
            <person name="Ivanova N."/>
            <person name="Mavromatis K."/>
            <person name="Pati A."/>
            <person name="Chen A."/>
            <person name="Palaniappan K."/>
            <person name="Land M."/>
            <person name="Hauser L."/>
            <person name="Chang Y.J."/>
            <person name="Jeffries C.D."/>
            <person name="Detter J.C."/>
            <person name="Beck B."/>
            <person name="Woyke T."/>
            <person name="Bristow J."/>
            <person name="Eisen J.A."/>
            <person name="Markowitz V."/>
            <person name="Hugenholtz P."/>
            <person name="Kyrpides N.C."/>
            <person name="Klenk H.P."/>
        </authorList>
    </citation>
    <scope>NUCLEOTIDE SEQUENCE [LARGE SCALE GENOMIC DNA]</scope>
    <source>
        <strain evidence="14">ATCC 43644 / DSM 9630 / IS1B</strain>
    </source>
</reference>
<dbReference type="RefSeq" id="WP_013563523.1">
    <property type="nucleotide sequence ID" value="NC_014962.1"/>
</dbReference>
<dbReference type="PANTHER" id="PTHR21087">
    <property type="entry name" value="SHIKIMATE KINASE"/>
    <property type="match status" value="1"/>
</dbReference>
<comment type="subcellular location">
    <subcellularLocation>
        <location evidence="11">Cytoplasm</location>
    </subcellularLocation>
</comment>
<dbReference type="InterPro" id="IPR031322">
    <property type="entry name" value="Shikimate/glucono_kinase"/>
</dbReference>
<protein>
    <recommendedName>
        <fullName evidence="3 11">Shikimate kinase</fullName>
        <shortName evidence="11">SK</shortName>
        <ecNumber evidence="3 11">2.7.1.71</ecNumber>
    </recommendedName>
</protein>
<dbReference type="GO" id="GO:0005524">
    <property type="term" value="F:ATP binding"/>
    <property type="evidence" value="ECO:0007669"/>
    <property type="project" value="UniProtKB-UniRule"/>
</dbReference>
<comment type="function">
    <text evidence="11">Catalyzes the specific phosphorylation of the 3-hydroxyl group of shikimic acid using ATP as a cosubstrate.</text>
</comment>
<evidence type="ECO:0000313" key="14">
    <source>
        <dbReference type="Proteomes" id="UP000008631"/>
    </source>
</evidence>
<feature type="binding site" evidence="11">
    <location>
        <position position="74"/>
    </location>
    <ligand>
        <name>substrate</name>
    </ligand>
</feature>
<feature type="binding site" evidence="11">
    <location>
        <position position="50"/>
    </location>
    <ligand>
        <name>substrate</name>
    </ligand>
</feature>
<proteinExistence type="inferred from homology"/>
<evidence type="ECO:0000256" key="5">
    <source>
        <dbReference type="ARBA" id="ARBA00022679"/>
    </source>
</evidence>
<dbReference type="eggNOG" id="COG0703">
    <property type="taxonomic scope" value="Bacteria"/>
</dbReference>
<evidence type="ECO:0000256" key="8">
    <source>
        <dbReference type="ARBA" id="ARBA00022840"/>
    </source>
</evidence>
<dbReference type="InterPro" id="IPR000623">
    <property type="entry name" value="Shikimate_kinase/TSH1"/>
</dbReference>
<dbReference type="STRING" id="575540.Isop_0642"/>
<feature type="region of interest" description="Disordered" evidence="12">
    <location>
        <begin position="204"/>
        <end position="236"/>
    </location>
</feature>
<dbReference type="HAMAP" id="MF_00109">
    <property type="entry name" value="Shikimate_kinase"/>
    <property type="match status" value="1"/>
</dbReference>